<dbReference type="RefSeq" id="WP_318595150.1">
    <property type="nucleotide sequence ID" value="NZ_JAWSTH010000001.1"/>
</dbReference>
<dbReference type="Pfam" id="PF08281">
    <property type="entry name" value="Sigma70_r4_2"/>
    <property type="match status" value="1"/>
</dbReference>
<name>A0ABU4HHW1_9ACTN</name>
<reference evidence="9" key="1">
    <citation type="submission" date="2023-07" db="EMBL/GenBank/DDBJ databases">
        <title>Conexibacter stalactiti sp. nov., isolated from stalactites in a lava cave and emended description of the genus Conexibacter.</title>
        <authorList>
            <person name="Lee S.D."/>
        </authorList>
    </citation>
    <scope>NUCLEOTIDE SEQUENCE [LARGE SCALE GENOMIC DNA]</scope>
    <source>
        <strain evidence="9">KCTC 39840</strain>
    </source>
</reference>
<dbReference type="InterPro" id="IPR007627">
    <property type="entry name" value="RNA_pol_sigma70_r2"/>
</dbReference>
<dbReference type="InterPro" id="IPR014284">
    <property type="entry name" value="RNA_pol_sigma-70_dom"/>
</dbReference>
<accession>A0ABU4HHW1</accession>
<evidence type="ECO:0000259" key="7">
    <source>
        <dbReference type="Pfam" id="PF08281"/>
    </source>
</evidence>
<dbReference type="Pfam" id="PF04542">
    <property type="entry name" value="Sigma70_r2"/>
    <property type="match status" value="1"/>
</dbReference>
<dbReference type="EMBL" id="JAWSTH010000001">
    <property type="protein sequence ID" value="MDW5592893.1"/>
    <property type="molecule type" value="Genomic_DNA"/>
</dbReference>
<dbReference type="InterPro" id="IPR013324">
    <property type="entry name" value="RNA_pol_sigma_r3/r4-like"/>
</dbReference>
<keyword evidence="2" id="KW-0805">Transcription regulation</keyword>
<keyword evidence="4" id="KW-0804">Transcription</keyword>
<evidence type="ECO:0000256" key="2">
    <source>
        <dbReference type="ARBA" id="ARBA00023015"/>
    </source>
</evidence>
<comment type="caution">
    <text evidence="8">The sequence shown here is derived from an EMBL/GenBank/DDBJ whole genome shotgun (WGS) entry which is preliminary data.</text>
</comment>
<dbReference type="Gene3D" id="1.10.1740.10">
    <property type="match status" value="1"/>
</dbReference>
<dbReference type="InterPro" id="IPR039425">
    <property type="entry name" value="RNA_pol_sigma-70-like"/>
</dbReference>
<evidence type="ECO:0000256" key="4">
    <source>
        <dbReference type="ARBA" id="ARBA00023163"/>
    </source>
</evidence>
<keyword evidence="9" id="KW-1185">Reference proteome</keyword>
<gene>
    <name evidence="8" type="ORF">R7226_00990</name>
</gene>
<dbReference type="InterPro" id="IPR013325">
    <property type="entry name" value="RNA_pol_sigma_r2"/>
</dbReference>
<reference evidence="8 9" key="2">
    <citation type="submission" date="2023-10" db="EMBL/GenBank/DDBJ databases">
        <authorList>
            <person name="Han X.F."/>
        </authorList>
    </citation>
    <scope>NUCLEOTIDE SEQUENCE [LARGE SCALE GENOMIC DNA]</scope>
    <source>
        <strain evidence="8 9">KCTC 39840</strain>
    </source>
</reference>
<dbReference type="SUPFAM" id="SSF88659">
    <property type="entry name" value="Sigma3 and sigma4 domains of RNA polymerase sigma factors"/>
    <property type="match status" value="1"/>
</dbReference>
<proteinExistence type="inferred from homology"/>
<feature type="domain" description="RNA polymerase sigma-70 region 2" evidence="6">
    <location>
        <begin position="11"/>
        <end position="75"/>
    </location>
</feature>
<dbReference type="SUPFAM" id="SSF88946">
    <property type="entry name" value="Sigma2 domain of RNA polymerase sigma factors"/>
    <property type="match status" value="1"/>
</dbReference>
<dbReference type="NCBIfam" id="TIGR02937">
    <property type="entry name" value="sigma70-ECF"/>
    <property type="match status" value="1"/>
</dbReference>
<organism evidence="8 9">
    <name type="scientific">Conexibacter stalactiti</name>
    <dbReference type="NCBI Taxonomy" id="1940611"/>
    <lineage>
        <taxon>Bacteria</taxon>
        <taxon>Bacillati</taxon>
        <taxon>Actinomycetota</taxon>
        <taxon>Thermoleophilia</taxon>
        <taxon>Solirubrobacterales</taxon>
        <taxon>Conexibacteraceae</taxon>
        <taxon>Conexibacter</taxon>
    </lineage>
</organism>
<evidence type="ECO:0000313" key="8">
    <source>
        <dbReference type="EMBL" id="MDW5592893.1"/>
    </source>
</evidence>
<feature type="region of interest" description="Disordered" evidence="5">
    <location>
        <begin position="69"/>
        <end position="95"/>
    </location>
</feature>
<feature type="domain" description="RNA polymerase sigma factor 70 region 4 type 2" evidence="7">
    <location>
        <begin position="104"/>
        <end position="154"/>
    </location>
</feature>
<evidence type="ECO:0000256" key="1">
    <source>
        <dbReference type="ARBA" id="ARBA00010641"/>
    </source>
</evidence>
<protein>
    <submittedName>
        <fullName evidence="8">RNA polymerase sigma factor</fullName>
    </submittedName>
</protein>
<evidence type="ECO:0000256" key="5">
    <source>
        <dbReference type="SAM" id="MobiDB-lite"/>
    </source>
</evidence>
<comment type="similarity">
    <text evidence="1">Belongs to the sigma-70 factor family. ECF subfamily.</text>
</comment>
<sequence>MARLEPQALVRHLDRLHRAAWALCGSREEAEDLVQETVARVLEKPRELRGEQELAYLVRALRNTFLTGRRTASRRPRESAPLDAVATPDRRASGRPEAALAAHELLDAIAALPQDFRLALVAVDVAGLSYREAADVLGTREATIATRLHRARERVARTLEGDEREGTGSERSLK</sequence>
<evidence type="ECO:0000259" key="6">
    <source>
        <dbReference type="Pfam" id="PF04542"/>
    </source>
</evidence>
<evidence type="ECO:0000256" key="3">
    <source>
        <dbReference type="ARBA" id="ARBA00023082"/>
    </source>
</evidence>
<dbReference type="InterPro" id="IPR013249">
    <property type="entry name" value="RNA_pol_sigma70_r4_t2"/>
</dbReference>
<dbReference type="PANTHER" id="PTHR43133:SF25">
    <property type="entry name" value="RNA POLYMERASE SIGMA FACTOR RFAY-RELATED"/>
    <property type="match status" value="1"/>
</dbReference>
<dbReference type="InterPro" id="IPR036388">
    <property type="entry name" value="WH-like_DNA-bd_sf"/>
</dbReference>
<dbReference type="Proteomes" id="UP001284601">
    <property type="component" value="Unassembled WGS sequence"/>
</dbReference>
<dbReference type="PANTHER" id="PTHR43133">
    <property type="entry name" value="RNA POLYMERASE ECF-TYPE SIGMA FACTO"/>
    <property type="match status" value="1"/>
</dbReference>
<dbReference type="Gene3D" id="1.10.10.10">
    <property type="entry name" value="Winged helix-like DNA-binding domain superfamily/Winged helix DNA-binding domain"/>
    <property type="match status" value="1"/>
</dbReference>
<evidence type="ECO:0000313" key="9">
    <source>
        <dbReference type="Proteomes" id="UP001284601"/>
    </source>
</evidence>
<keyword evidence="3" id="KW-0731">Sigma factor</keyword>